<evidence type="ECO:0000256" key="2">
    <source>
        <dbReference type="ARBA" id="ARBA00007131"/>
    </source>
</evidence>
<evidence type="ECO:0000313" key="5">
    <source>
        <dbReference type="EMBL" id="AIF21058.1"/>
    </source>
</evidence>
<proteinExistence type="inferred from homology"/>
<accession>A0A075I576</accession>
<protein>
    <submittedName>
        <fullName evidence="5">Transketolase domain-containing protein (TktA, tktB)</fullName>
        <ecNumber evidence="5">2.2.1.1</ecNumber>
    </submittedName>
</protein>
<gene>
    <name evidence="5" type="primary">tktA</name>
    <name evidence="5" type="synonym">tktB</name>
</gene>
<dbReference type="GO" id="GO:0004802">
    <property type="term" value="F:transketolase activity"/>
    <property type="evidence" value="ECO:0007669"/>
    <property type="project" value="UniProtKB-EC"/>
</dbReference>
<organism evidence="5">
    <name type="scientific">uncultured marine group II/III euryarchaeote KM3_98_B01</name>
    <dbReference type="NCBI Taxonomy" id="1456546"/>
    <lineage>
        <taxon>Archaea</taxon>
        <taxon>Methanobacteriati</taxon>
        <taxon>Methanobacteriota</taxon>
        <taxon>environmental samples</taxon>
    </lineage>
</organism>
<dbReference type="Gene3D" id="3.40.50.970">
    <property type="match status" value="1"/>
</dbReference>
<dbReference type="CDD" id="cd02012">
    <property type="entry name" value="TPP_TK"/>
    <property type="match status" value="1"/>
</dbReference>
<keyword evidence="3" id="KW-0786">Thiamine pyrophosphate</keyword>
<dbReference type="EC" id="2.2.1.1" evidence="5"/>
<sequence length="273" mass="29652">MSAEPIPLNELNERAKRCRRSIVDMVHKAGAGHPGGSLSAIDLLVGLYSTQMSVSPDDANNADRDRFVMSKGHASPAVYSILHEMGFLAKSDLDGFRTMGSVCQGHVDMKWTNGVDFSAGSLGMGLSFGLGCAFAARLNEQDFHTWVMIGDGETQEGQIWEAFMAASYHDIQNLHVIVDRNRIQNDDFVDVQMEIGDIASKISSFGWSVKEIDGHDMEHVVDALSWAANTPGPNAIVAHTVKGKGVSFMEDNPSFHGKAPTDEELSQALEELA</sequence>
<evidence type="ECO:0000259" key="4">
    <source>
        <dbReference type="Pfam" id="PF00456"/>
    </source>
</evidence>
<dbReference type="Pfam" id="PF00456">
    <property type="entry name" value="Transketolase_N"/>
    <property type="match status" value="1"/>
</dbReference>
<dbReference type="AlphaFoldDB" id="A0A075I576"/>
<feature type="domain" description="Transketolase N-terminal" evidence="4">
    <location>
        <begin position="15"/>
        <end position="269"/>
    </location>
</feature>
<name>A0A075I576_9EURY</name>
<keyword evidence="5" id="KW-0808">Transferase</keyword>
<dbReference type="InterPro" id="IPR005474">
    <property type="entry name" value="Transketolase_N"/>
</dbReference>
<comment type="cofactor">
    <cofactor evidence="1">
        <name>thiamine diphosphate</name>
        <dbReference type="ChEBI" id="CHEBI:58937"/>
    </cofactor>
</comment>
<dbReference type="GO" id="GO:0044272">
    <property type="term" value="P:sulfur compound biosynthetic process"/>
    <property type="evidence" value="ECO:0007669"/>
    <property type="project" value="UniProtKB-ARBA"/>
</dbReference>
<evidence type="ECO:0000256" key="3">
    <source>
        <dbReference type="ARBA" id="ARBA00023052"/>
    </source>
</evidence>
<reference evidence="5" key="1">
    <citation type="journal article" date="2014" name="Genome Biol. Evol.">
        <title>Pangenome evidence for extensive interdomain horizontal transfer affecting lineage core and shell genes in uncultured planktonic thaumarchaeota and euryarchaeota.</title>
        <authorList>
            <person name="Deschamps P."/>
            <person name="Zivanovic Y."/>
            <person name="Moreira D."/>
            <person name="Rodriguez-Valera F."/>
            <person name="Lopez-Garcia P."/>
        </authorList>
    </citation>
    <scope>NUCLEOTIDE SEQUENCE</scope>
</reference>
<dbReference type="SUPFAM" id="SSF52518">
    <property type="entry name" value="Thiamin diphosphate-binding fold (THDP-binding)"/>
    <property type="match status" value="1"/>
</dbReference>
<dbReference type="PANTHER" id="PTHR47514:SF1">
    <property type="entry name" value="TRANSKETOLASE N-TERMINAL SECTION-RELATED"/>
    <property type="match status" value="1"/>
</dbReference>
<dbReference type="GO" id="GO:0006082">
    <property type="term" value="P:organic acid metabolic process"/>
    <property type="evidence" value="ECO:0007669"/>
    <property type="project" value="UniProtKB-ARBA"/>
</dbReference>
<dbReference type="PANTHER" id="PTHR47514">
    <property type="entry name" value="TRANSKETOLASE N-TERMINAL SECTION-RELATED"/>
    <property type="match status" value="1"/>
</dbReference>
<evidence type="ECO:0000256" key="1">
    <source>
        <dbReference type="ARBA" id="ARBA00001964"/>
    </source>
</evidence>
<comment type="similarity">
    <text evidence="2">Belongs to the transketolase family.</text>
</comment>
<dbReference type="EMBL" id="KF901181">
    <property type="protein sequence ID" value="AIF21058.1"/>
    <property type="molecule type" value="Genomic_DNA"/>
</dbReference>
<dbReference type="InterPro" id="IPR029061">
    <property type="entry name" value="THDP-binding"/>
</dbReference>